<name>A0A832DHX8_9BACT</name>
<proteinExistence type="predicted"/>
<dbReference type="InterPro" id="IPR035958">
    <property type="entry name" value="SecB-like_sf"/>
</dbReference>
<protein>
    <recommendedName>
        <fullName evidence="2">Preprotein translocase subunit SecB</fullName>
    </recommendedName>
</protein>
<evidence type="ECO:0000313" key="1">
    <source>
        <dbReference type="EMBL" id="HGT48358.1"/>
    </source>
</evidence>
<dbReference type="AlphaFoldDB" id="A0A832DHX8"/>
<sequence>MSTENRKPIISPEEYKKILKGLDLISISLKESKAFINTDINPPIELSIQIKDEASYKIKDDGFVFIFQKYKIDARKPESKTRFIQIEVVFLVKVHSEDKFTDDFFDIYKNVSLHLNTWPYLREFVNQTTSRMNIPPLTLPFYKTP</sequence>
<reference evidence="1" key="1">
    <citation type="journal article" date="2020" name="mSystems">
        <title>Genome- and Community-Level Interaction Insights into Carbon Utilization and Element Cycling Functions of Hydrothermarchaeota in Hydrothermal Sediment.</title>
        <authorList>
            <person name="Zhou Z."/>
            <person name="Liu Y."/>
            <person name="Xu W."/>
            <person name="Pan J."/>
            <person name="Luo Z.H."/>
            <person name="Li M."/>
        </authorList>
    </citation>
    <scope>NUCLEOTIDE SEQUENCE [LARGE SCALE GENOMIC DNA]</scope>
    <source>
        <strain evidence="1">SpSt-500</strain>
    </source>
</reference>
<accession>A0A832DHX8</accession>
<organism evidence="1">
    <name type="scientific">Ignavibacterium album</name>
    <dbReference type="NCBI Taxonomy" id="591197"/>
    <lineage>
        <taxon>Bacteria</taxon>
        <taxon>Pseudomonadati</taxon>
        <taxon>Ignavibacteriota</taxon>
        <taxon>Ignavibacteria</taxon>
        <taxon>Ignavibacteriales</taxon>
        <taxon>Ignavibacteriaceae</taxon>
        <taxon>Ignavibacterium</taxon>
    </lineage>
</organism>
<comment type="caution">
    <text evidence="1">The sequence shown here is derived from an EMBL/GenBank/DDBJ whole genome shotgun (WGS) entry which is preliminary data.</text>
</comment>
<evidence type="ECO:0008006" key="2">
    <source>
        <dbReference type="Google" id="ProtNLM"/>
    </source>
</evidence>
<dbReference type="Gene3D" id="3.10.420.10">
    <property type="entry name" value="SecB-like"/>
    <property type="match status" value="1"/>
</dbReference>
<dbReference type="EMBL" id="DSVI01000016">
    <property type="protein sequence ID" value="HGT48358.1"/>
    <property type="molecule type" value="Genomic_DNA"/>
</dbReference>
<dbReference type="SUPFAM" id="SSF54611">
    <property type="entry name" value="SecB-like"/>
    <property type="match status" value="1"/>
</dbReference>
<gene>
    <name evidence="1" type="ORF">ENS56_10000</name>
</gene>